<feature type="region of interest" description="Disordered" evidence="1">
    <location>
        <begin position="537"/>
        <end position="562"/>
    </location>
</feature>
<sequence>MSPTLTKPFGPVSLSALPLEIVEKIVIGATNIRRQQDRTKVLLRMTHISRAVREIMIRKRALWNCVDTDHPALAALFLERAARPEVRVVISESVDEQRATDLLDVLERYSQAIVSLHMDMPGALWEKFCKERVPEMWHMTNLERAELWHQVGNDRYTLPSTIALPFVTPALKELATFRIPLQTAQSLMSASIEDLNVSGSTKATAEDVWTVLAATPNLIRLNICATVVDDGTRRDVALPHLEKLSLRIVNRPAAEVFARLIHPGKARIDLDIISDDLDAIEDIIDIIGPKINAIAIGNNYTICALSHYSTTDTTMVLSPPSAGYAAHEESTEGQEDEETGPRLRLNMAQYIEDEEDLLYDTLAEALRLTLNGITVLKIQEMRLYNDPSFEPMRHLIGPFPTGLIRKKKRARSTGEEIWVLACPYVQKMELRFVRFRKTFRGANKDDFVDLLLRSIEHSHLGEHKIYLTIDYPVNLNETDVADLEKTIYTIHRTGPFGKEDGGNMEDDTVEIFGEREIGWLEEDDEAEEGTAALTEIDVAGATDDDEGEGDGVEDALQRQRTS</sequence>
<evidence type="ECO:0008006" key="4">
    <source>
        <dbReference type="Google" id="ProtNLM"/>
    </source>
</evidence>
<reference evidence="2 3" key="1">
    <citation type="journal article" date="2019" name="Nat. Ecol. Evol.">
        <title>Megaphylogeny resolves global patterns of mushroom evolution.</title>
        <authorList>
            <person name="Varga T."/>
            <person name="Krizsan K."/>
            <person name="Foldi C."/>
            <person name="Dima B."/>
            <person name="Sanchez-Garcia M."/>
            <person name="Sanchez-Ramirez S."/>
            <person name="Szollosi G.J."/>
            <person name="Szarkandi J.G."/>
            <person name="Papp V."/>
            <person name="Albert L."/>
            <person name="Andreopoulos W."/>
            <person name="Angelini C."/>
            <person name="Antonin V."/>
            <person name="Barry K.W."/>
            <person name="Bougher N.L."/>
            <person name="Buchanan P."/>
            <person name="Buyck B."/>
            <person name="Bense V."/>
            <person name="Catcheside P."/>
            <person name="Chovatia M."/>
            <person name="Cooper J."/>
            <person name="Damon W."/>
            <person name="Desjardin D."/>
            <person name="Finy P."/>
            <person name="Geml J."/>
            <person name="Haridas S."/>
            <person name="Hughes K."/>
            <person name="Justo A."/>
            <person name="Karasinski D."/>
            <person name="Kautmanova I."/>
            <person name="Kiss B."/>
            <person name="Kocsube S."/>
            <person name="Kotiranta H."/>
            <person name="LaButti K.M."/>
            <person name="Lechner B.E."/>
            <person name="Liimatainen K."/>
            <person name="Lipzen A."/>
            <person name="Lukacs Z."/>
            <person name="Mihaltcheva S."/>
            <person name="Morgado L.N."/>
            <person name="Niskanen T."/>
            <person name="Noordeloos M.E."/>
            <person name="Ohm R.A."/>
            <person name="Ortiz-Santana B."/>
            <person name="Ovrebo C."/>
            <person name="Racz N."/>
            <person name="Riley R."/>
            <person name="Savchenko A."/>
            <person name="Shiryaev A."/>
            <person name="Soop K."/>
            <person name="Spirin V."/>
            <person name="Szebenyi C."/>
            <person name="Tomsovsky M."/>
            <person name="Tulloss R.E."/>
            <person name="Uehling J."/>
            <person name="Grigoriev I.V."/>
            <person name="Vagvolgyi C."/>
            <person name="Papp T."/>
            <person name="Martin F.M."/>
            <person name="Miettinen O."/>
            <person name="Hibbett D.S."/>
            <person name="Nagy L.G."/>
        </authorList>
    </citation>
    <scope>NUCLEOTIDE SEQUENCE [LARGE SCALE GENOMIC DNA]</scope>
    <source>
        <strain evidence="2 3">OMC1185</strain>
    </source>
</reference>
<protein>
    <recommendedName>
        <fullName evidence="4">F-box domain-containing protein</fullName>
    </recommendedName>
</protein>
<name>A0A5C3MYF7_9AGAM</name>
<gene>
    <name evidence="2" type="ORF">OE88DRAFT_1809510</name>
</gene>
<evidence type="ECO:0000313" key="2">
    <source>
        <dbReference type="EMBL" id="TFK49855.1"/>
    </source>
</evidence>
<proteinExistence type="predicted"/>
<keyword evidence="3" id="KW-1185">Reference proteome</keyword>
<accession>A0A5C3MYF7</accession>
<evidence type="ECO:0000256" key="1">
    <source>
        <dbReference type="SAM" id="MobiDB-lite"/>
    </source>
</evidence>
<feature type="compositionally biased region" description="Acidic residues" evidence="1">
    <location>
        <begin position="542"/>
        <end position="553"/>
    </location>
</feature>
<dbReference type="EMBL" id="ML213515">
    <property type="protein sequence ID" value="TFK49855.1"/>
    <property type="molecule type" value="Genomic_DNA"/>
</dbReference>
<evidence type="ECO:0000313" key="3">
    <source>
        <dbReference type="Proteomes" id="UP000305948"/>
    </source>
</evidence>
<organism evidence="2 3">
    <name type="scientific">Heliocybe sulcata</name>
    <dbReference type="NCBI Taxonomy" id="5364"/>
    <lineage>
        <taxon>Eukaryota</taxon>
        <taxon>Fungi</taxon>
        <taxon>Dikarya</taxon>
        <taxon>Basidiomycota</taxon>
        <taxon>Agaricomycotina</taxon>
        <taxon>Agaricomycetes</taxon>
        <taxon>Gloeophyllales</taxon>
        <taxon>Gloeophyllaceae</taxon>
        <taxon>Heliocybe</taxon>
    </lineage>
</organism>
<dbReference type="Proteomes" id="UP000305948">
    <property type="component" value="Unassembled WGS sequence"/>
</dbReference>
<dbReference type="AlphaFoldDB" id="A0A5C3MYF7"/>